<gene>
    <name evidence="5" type="ORF">CtesDRAFT_PD4196</name>
</gene>
<name>B7WTX7_COMTK</name>
<dbReference type="Proteomes" id="UP000003039">
    <property type="component" value="Unassembled WGS sequence"/>
</dbReference>
<feature type="signal peptide" evidence="3">
    <location>
        <begin position="1"/>
        <end position="28"/>
    </location>
</feature>
<dbReference type="InterPro" id="IPR051010">
    <property type="entry name" value="BCAA_transport"/>
</dbReference>
<dbReference type="PANTHER" id="PTHR30483">
    <property type="entry name" value="LEUCINE-SPECIFIC-BINDING PROTEIN"/>
    <property type="match status" value="1"/>
</dbReference>
<dbReference type="eggNOG" id="COG0683">
    <property type="taxonomic scope" value="Bacteria"/>
</dbReference>
<dbReference type="AlphaFoldDB" id="B7WTX7"/>
<dbReference type="Gene3D" id="3.40.50.2300">
    <property type="match status" value="2"/>
</dbReference>
<dbReference type="SUPFAM" id="SSF53822">
    <property type="entry name" value="Periplasmic binding protein-like I"/>
    <property type="match status" value="1"/>
</dbReference>
<comment type="similarity">
    <text evidence="1">Belongs to the leucine-binding protein family.</text>
</comment>
<protein>
    <submittedName>
        <fullName evidence="5">Extracellular ligand-binding receptor</fullName>
    </submittedName>
</protein>
<feature type="domain" description="Leucine-binding protein" evidence="4">
    <location>
        <begin position="33"/>
        <end position="369"/>
    </location>
</feature>
<evidence type="ECO:0000256" key="3">
    <source>
        <dbReference type="SAM" id="SignalP"/>
    </source>
</evidence>
<feature type="chain" id="PRO_5002863155" evidence="3">
    <location>
        <begin position="29"/>
        <end position="387"/>
    </location>
</feature>
<dbReference type="EMBL" id="AAUJ02000001">
    <property type="protein sequence ID" value="EED69248.1"/>
    <property type="molecule type" value="Genomic_DNA"/>
</dbReference>
<dbReference type="Pfam" id="PF13458">
    <property type="entry name" value="Peripla_BP_6"/>
    <property type="match status" value="1"/>
</dbReference>
<dbReference type="InterPro" id="IPR028081">
    <property type="entry name" value="Leu-bd"/>
</dbReference>
<proteinExistence type="inferred from homology"/>
<comment type="caution">
    <text evidence="5">The sequence shown here is derived from an EMBL/GenBank/DDBJ whole genome shotgun (WGS) entry which is preliminary data.</text>
</comment>
<dbReference type="OrthoDB" id="5469508at2"/>
<evidence type="ECO:0000313" key="6">
    <source>
        <dbReference type="Proteomes" id="UP000003039"/>
    </source>
</evidence>
<dbReference type="InterPro" id="IPR006311">
    <property type="entry name" value="TAT_signal"/>
</dbReference>
<evidence type="ECO:0000259" key="4">
    <source>
        <dbReference type="Pfam" id="PF13458"/>
    </source>
</evidence>
<keyword evidence="2 3" id="KW-0732">Signal</keyword>
<dbReference type="RefSeq" id="WP_003058349.1">
    <property type="nucleotide sequence ID" value="NZ_AAUJ02000001.1"/>
</dbReference>
<dbReference type="InterPro" id="IPR028082">
    <property type="entry name" value="Peripla_BP_I"/>
</dbReference>
<organism evidence="5 6">
    <name type="scientific">Comamonas testosteroni (strain DSM 14576 / KF-1)</name>
    <name type="common">Pseudomonas testosteroni</name>
    <dbReference type="NCBI Taxonomy" id="399795"/>
    <lineage>
        <taxon>Bacteria</taxon>
        <taxon>Pseudomonadati</taxon>
        <taxon>Pseudomonadota</taxon>
        <taxon>Betaproteobacteria</taxon>
        <taxon>Burkholderiales</taxon>
        <taxon>Comamonadaceae</taxon>
        <taxon>Comamonas</taxon>
    </lineage>
</organism>
<reference evidence="5 6" key="1">
    <citation type="journal article" date="2004" name="Appl. Environ. Microbiol.">
        <title>Mineralization of individual congeners of linear alkylbenzenesulfonate by defined pairs of heterotrophic bacteria.</title>
        <authorList>
            <person name="Schleheck D."/>
            <person name="Knepper T.P."/>
            <person name="Fischer K."/>
            <person name="Cook A.M."/>
        </authorList>
    </citation>
    <scope>NUCLEOTIDE SEQUENCE [LARGE SCALE GENOMIC DNA]</scope>
    <source>
        <strain evidence="6">DSM 14576 / KF-1</strain>
    </source>
</reference>
<evidence type="ECO:0000256" key="1">
    <source>
        <dbReference type="ARBA" id="ARBA00010062"/>
    </source>
</evidence>
<evidence type="ECO:0000313" key="5">
    <source>
        <dbReference type="EMBL" id="EED69248.1"/>
    </source>
</evidence>
<sequence length="387" mass="41322" precursor="true">MSALFARRHALALLAATAAAWAVPNAYAQEVFKLGLVAEMSGPFADFGRQMQAGIKLYQKQHGDTVAGCKVVVVTKDVGGPNPELAKRVATELLVRDKVHALTGFGFTPNALSVAPLATQAKVPMLVMNAAASGLTSKSPYMLRTSFSYENIVPPIAKWAYEQGVRKAYVLVADYAPGHDAETAFIKAFTALGGEVVGKVRTPVTTVDFAPYMQRIKDTGPQALFTFVNAGDVSPALMKEFREIGLDQAGIRLIGTGDIVFESAIPAIAERGVGVVTSYPYSVQHPSALNQQFIKGMAEIEPQLKPTIMAVAAYDAMAALYSALKASNGKASGSELMEAFKGVAWESPRGPVKLDAQTRDIVQTNYIRKYEAVPGGFGNVEFVSVKP</sequence>
<dbReference type="PROSITE" id="PS51318">
    <property type="entry name" value="TAT"/>
    <property type="match status" value="1"/>
</dbReference>
<dbReference type="PANTHER" id="PTHR30483:SF6">
    <property type="entry name" value="PERIPLASMIC BINDING PROTEIN OF ABC TRANSPORTER FOR NATURAL AMINO ACIDS"/>
    <property type="match status" value="1"/>
</dbReference>
<keyword evidence="5" id="KW-0675">Receptor</keyword>
<evidence type="ECO:0000256" key="2">
    <source>
        <dbReference type="ARBA" id="ARBA00022729"/>
    </source>
</evidence>
<accession>B7WTX7</accession>